<feature type="non-terminal residue" evidence="1">
    <location>
        <position position="1"/>
    </location>
</feature>
<dbReference type="EMBL" id="BDIP01005801">
    <property type="protein sequence ID" value="GCA63994.1"/>
    <property type="molecule type" value="Genomic_DNA"/>
</dbReference>
<dbReference type="Proteomes" id="UP000265618">
    <property type="component" value="Unassembled WGS sequence"/>
</dbReference>
<gene>
    <name evidence="1" type="ORF">KIPB_012805</name>
</gene>
<protein>
    <submittedName>
        <fullName evidence="1">Uncharacterized protein</fullName>
    </submittedName>
</protein>
<sequence length="20" mass="2371">AQSGDKVVHTPKRWDRCRKC</sequence>
<organism evidence="1 2">
    <name type="scientific">Kipferlia bialata</name>
    <dbReference type="NCBI Taxonomy" id="797122"/>
    <lineage>
        <taxon>Eukaryota</taxon>
        <taxon>Metamonada</taxon>
        <taxon>Carpediemonas-like organisms</taxon>
        <taxon>Kipferlia</taxon>
    </lineage>
</organism>
<dbReference type="AlphaFoldDB" id="A0A391NRF8"/>
<reference evidence="1 2" key="1">
    <citation type="journal article" date="2018" name="PLoS ONE">
        <title>The draft genome of Kipferlia bialata reveals reductive genome evolution in fornicate parasites.</title>
        <authorList>
            <person name="Tanifuji G."/>
            <person name="Takabayashi S."/>
            <person name="Kume K."/>
            <person name="Takagi M."/>
            <person name="Nakayama T."/>
            <person name="Kamikawa R."/>
            <person name="Inagaki Y."/>
            <person name="Hashimoto T."/>
        </authorList>
    </citation>
    <scope>NUCLEOTIDE SEQUENCE [LARGE SCALE GENOMIC DNA]</scope>
    <source>
        <strain evidence="1">NY0173</strain>
    </source>
</reference>
<keyword evidence="2" id="KW-1185">Reference proteome</keyword>
<name>A0A391NRF8_9EUKA</name>
<evidence type="ECO:0000313" key="2">
    <source>
        <dbReference type="Proteomes" id="UP000265618"/>
    </source>
</evidence>
<proteinExistence type="predicted"/>
<evidence type="ECO:0000313" key="1">
    <source>
        <dbReference type="EMBL" id="GCA63994.1"/>
    </source>
</evidence>
<comment type="caution">
    <text evidence="1">The sequence shown here is derived from an EMBL/GenBank/DDBJ whole genome shotgun (WGS) entry which is preliminary data.</text>
</comment>
<accession>A0A391NRF8</accession>